<dbReference type="SUPFAM" id="SSF103378">
    <property type="entry name" value="2-methylcitrate dehydratase PrpD"/>
    <property type="match status" value="1"/>
</dbReference>
<dbReference type="Pfam" id="PF19305">
    <property type="entry name" value="MmgE_PrpD_C"/>
    <property type="match status" value="1"/>
</dbReference>
<evidence type="ECO:0000259" key="3">
    <source>
        <dbReference type="Pfam" id="PF19305"/>
    </source>
</evidence>
<name>A0ABX1E264_9PROT</name>
<accession>A0ABX1E264</accession>
<organism evidence="4 5">
    <name type="scientific">Falsiroseomonas selenitidurans</name>
    <dbReference type="NCBI Taxonomy" id="2716335"/>
    <lineage>
        <taxon>Bacteria</taxon>
        <taxon>Pseudomonadati</taxon>
        <taxon>Pseudomonadota</taxon>
        <taxon>Alphaproteobacteria</taxon>
        <taxon>Acetobacterales</taxon>
        <taxon>Roseomonadaceae</taxon>
        <taxon>Falsiroseomonas</taxon>
    </lineage>
</organism>
<evidence type="ECO:0000256" key="1">
    <source>
        <dbReference type="ARBA" id="ARBA00006174"/>
    </source>
</evidence>
<gene>
    <name evidence="4" type="ORF">HEQ75_01920</name>
</gene>
<reference evidence="4 5" key="1">
    <citation type="submission" date="2020-03" db="EMBL/GenBank/DDBJ databases">
        <title>Roseomonas selenitidurans sp. nov. isolated from urban soil.</title>
        <authorList>
            <person name="Liu H."/>
        </authorList>
    </citation>
    <scope>NUCLEOTIDE SEQUENCE [LARGE SCALE GENOMIC DNA]</scope>
    <source>
        <strain evidence="4 5">BU-1</strain>
    </source>
</reference>
<dbReference type="InterPro" id="IPR045337">
    <property type="entry name" value="MmgE_PrpD_C"/>
</dbReference>
<dbReference type="EMBL" id="JAAVNE010000002">
    <property type="protein sequence ID" value="NKC29602.1"/>
    <property type="molecule type" value="Genomic_DNA"/>
</dbReference>
<evidence type="ECO:0000313" key="5">
    <source>
        <dbReference type="Proteomes" id="UP000787635"/>
    </source>
</evidence>
<dbReference type="Proteomes" id="UP000787635">
    <property type="component" value="Unassembled WGS sequence"/>
</dbReference>
<comment type="caution">
    <text evidence="4">The sequence shown here is derived from an EMBL/GenBank/DDBJ whole genome shotgun (WGS) entry which is preliminary data.</text>
</comment>
<comment type="similarity">
    <text evidence="1">Belongs to the PrpD family.</text>
</comment>
<dbReference type="PANTHER" id="PTHR16943:SF8">
    <property type="entry name" value="2-METHYLCITRATE DEHYDRATASE"/>
    <property type="match status" value="1"/>
</dbReference>
<dbReference type="PANTHER" id="PTHR16943">
    <property type="entry name" value="2-METHYLCITRATE DEHYDRATASE-RELATED"/>
    <property type="match status" value="1"/>
</dbReference>
<dbReference type="InterPro" id="IPR042188">
    <property type="entry name" value="MmgE/PrpD_sf_2"/>
</dbReference>
<dbReference type="Gene3D" id="1.10.4100.10">
    <property type="entry name" value="2-methylcitrate dehydratase PrpD"/>
    <property type="match status" value="1"/>
</dbReference>
<feature type="domain" description="MmgE/PrpD C-terminal" evidence="3">
    <location>
        <begin position="273"/>
        <end position="435"/>
    </location>
</feature>
<dbReference type="InterPro" id="IPR045336">
    <property type="entry name" value="MmgE_PrpD_N"/>
</dbReference>
<proteinExistence type="inferred from homology"/>
<feature type="domain" description="MmgE/PrpD N-terminal" evidence="2">
    <location>
        <begin position="33"/>
        <end position="251"/>
    </location>
</feature>
<evidence type="ECO:0000313" key="4">
    <source>
        <dbReference type="EMBL" id="NKC29602.1"/>
    </source>
</evidence>
<dbReference type="InterPro" id="IPR036148">
    <property type="entry name" value="MmgE/PrpD_sf"/>
</dbReference>
<evidence type="ECO:0000259" key="2">
    <source>
        <dbReference type="Pfam" id="PF03972"/>
    </source>
</evidence>
<dbReference type="InterPro" id="IPR042183">
    <property type="entry name" value="MmgE/PrpD_sf_1"/>
</dbReference>
<dbReference type="Pfam" id="PF03972">
    <property type="entry name" value="MmgE_PrpD_N"/>
    <property type="match status" value="1"/>
</dbReference>
<keyword evidence="5" id="KW-1185">Reference proteome</keyword>
<protein>
    <submittedName>
        <fullName evidence="4">MmgE/PrpD family protein</fullName>
    </submittedName>
</protein>
<sequence>MSGQVSWQTPMAEPSLTQSLVSLLQRPIGTADRARAALHLLDWIGCAVAGAASETGAVFRAHAARQQPGGARVVLGGTARARDAAFANGAFGNVLEMDDVHREAILHPGPVIIPAALALAAERGADGTALLDAILRGYEAEIRIGRAMGPAHYRQFHPTASCGPFGAAAAAGSLLDLVPEAMAWALGNAGTQAGGVWQCRAEPVMTKQLHTARAAVMGLEAAELAALGLTGPLRILEGEVGVFAGLAPDARPHRVLAEPDAPWLVHATSFKPWPACRHCHAAIDAALDIAPRLAGRAIAQVEVLAYADAVAFCDRAQPESVIQSKFSLQHAVAVALRHGPPPLEAFTPEWFTRPDLAALRRRVAVRRDEGFSAAYPLRYGSAVVVQLADGARLEARVPDALGDPENPLPPEAIADKARRLMASAGLPADRIAALVAAVLALPEGGPAAALDALLP</sequence>
<dbReference type="InterPro" id="IPR005656">
    <property type="entry name" value="MmgE_PrpD"/>
</dbReference>
<dbReference type="Gene3D" id="3.30.1330.120">
    <property type="entry name" value="2-methylcitrate dehydratase PrpD"/>
    <property type="match status" value="1"/>
</dbReference>